<keyword evidence="1" id="KW-0812">Transmembrane</keyword>
<keyword evidence="3" id="KW-1185">Reference proteome</keyword>
<dbReference type="AlphaFoldDB" id="A0A4R3VWV7"/>
<dbReference type="EMBL" id="SMBZ01000018">
    <property type="protein sequence ID" value="TCV14036.1"/>
    <property type="molecule type" value="Genomic_DNA"/>
</dbReference>
<sequence>MPPDGESYLGDFFSMAVLEHPMGYVIYHLIYESYPMKVFVFYLISVSLALLFNPITSAKSF</sequence>
<reference evidence="2 3" key="1">
    <citation type="submission" date="2019-03" db="EMBL/GenBank/DDBJ databases">
        <title>Genomic Encyclopedia of Type Strains, Phase IV (KMG-IV): sequencing the most valuable type-strain genomes for metagenomic binning, comparative biology and taxonomic classification.</title>
        <authorList>
            <person name="Goeker M."/>
        </authorList>
    </citation>
    <scope>NUCLEOTIDE SEQUENCE [LARGE SCALE GENOMIC DNA]</scope>
    <source>
        <strain evidence="2 3">DSM 22362</strain>
    </source>
</reference>
<organism evidence="2 3">
    <name type="scientific">Sphingobacterium alimentarium</name>
    <dbReference type="NCBI Taxonomy" id="797292"/>
    <lineage>
        <taxon>Bacteria</taxon>
        <taxon>Pseudomonadati</taxon>
        <taxon>Bacteroidota</taxon>
        <taxon>Sphingobacteriia</taxon>
        <taxon>Sphingobacteriales</taxon>
        <taxon>Sphingobacteriaceae</taxon>
        <taxon>Sphingobacterium</taxon>
    </lineage>
</organism>
<feature type="transmembrane region" description="Helical" evidence="1">
    <location>
        <begin position="12"/>
        <end position="31"/>
    </location>
</feature>
<evidence type="ECO:0000256" key="1">
    <source>
        <dbReference type="SAM" id="Phobius"/>
    </source>
</evidence>
<evidence type="ECO:0000313" key="2">
    <source>
        <dbReference type="EMBL" id="TCV14036.1"/>
    </source>
</evidence>
<name>A0A4R3VWV7_9SPHI</name>
<dbReference type="Proteomes" id="UP000295197">
    <property type="component" value="Unassembled WGS sequence"/>
</dbReference>
<gene>
    <name evidence="2" type="ORF">EDC17_101854</name>
</gene>
<keyword evidence="1" id="KW-1133">Transmembrane helix</keyword>
<feature type="transmembrane region" description="Helical" evidence="1">
    <location>
        <begin position="38"/>
        <end position="55"/>
    </location>
</feature>
<evidence type="ECO:0000313" key="3">
    <source>
        <dbReference type="Proteomes" id="UP000295197"/>
    </source>
</evidence>
<keyword evidence="1" id="KW-0472">Membrane</keyword>
<accession>A0A4R3VWV7</accession>
<proteinExistence type="predicted"/>
<protein>
    <submittedName>
        <fullName evidence="2">Uncharacterized protein</fullName>
    </submittedName>
</protein>
<comment type="caution">
    <text evidence="2">The sequence shown here is derived from an EMBL/GenBank/DDBJ whole genome shotgun (WGS) entry which is preliminary data.</text>
</comment>